<organism evidence="1 2">
    <name type="scientific">Streptosporangium oxazolinicum</name>
    <dbReference type="NCBI Taxonomy" id="909287"/>
    <lineage>
        <taxon>Bacteria</taxon>
        <taxon>Bacillati</taxon>
        <taxon>Actinomycetota</taxon>
        <taxon>Actinomycetes</taxon>
        <taxon>Streptosporangiales</taxon>
        <taxon>Streptosporangiaceae</taxon>
        <taxon>Streptosporangium</taxon>
    </lineage>
</organism>
<proteinExistence type="predicted"/>
<evidence type="ECO:0000313" key="1">
    <source>
        <dbReference type="EMBL" id="GAA4196624.1"/>
    </source>
</evidence>
<name>A0ABP8B2P0_9ACTN</name>
<gene>
    <name evidence="1" type="ORF">GCM10022252_44240</name>
</gene>
<keyword evidence="2" id="KW-1185">Reference proteome</keyword>
<comment type="caution">
    <text evidence="1">The sequence shown here is derived from an EMBL/GenBank/DDBJ whole genome shotgun (WGS) entry which is preliminary data.</text>
</comment>
<dbReference type="EMBL" id="BAABAQ010000008">
    <property type="protein sequence ID" value="GAA4196624.1"/>
    <property type="molecule type" value="Genomic_DNA"/>
</dbReference>
<protein>
    <submittedName>
        <fullName evidence="1">Uncharacterized protein</fullName>
    </submittedName>
</protein>
<sequence>MVASGSSAKQGIFIQGRRLDFWTNESAGQDGPDRKLGLSRIAGKPYGKIEAGLPPQAAPASRHLTFARLVATGGSDFLAVGDDPAVFRSRIKAVPNRG</sequence>
<dbReference type="Proteomes" id="UP001501251">
    <property type="component" value="Unassembled WGS sequence"/>
</dbReference>
<evidence type="ECO:0000313" key="2">
    <source>
        <dbReference type="Proteomes" id="UP001501251"/>
    </source>
</evidence>
<accession>A0ABP8B2P0</accession>
<reference evidence="2" key="1">
    <citation type="journal article" date="2019" name="Int. J. Syst. Evol. Microbiol.">
        <title>The Global Catalogue of Microorganisms (GCM) 10K type strain sequencing project: providing services to taxonomists for standard genome sequencing and annotation.</title>
        <authorList>
            <consortium name="The Broad Institute Genomics Platform"/>
            <consortium name="The Broad Institute Genome Sequencing Center for Infectious Disease"/>
            <person name="Wu L."/>
            <person name="Ma J."/>
        </authorList>
    </citation>
    <scope>NUCLEOTIDE SEQUENCE [LARGE SCALE GENOMIC DNA]</scope>
    <source>
        <strain evidence="2">JCM 17388</strain>
    </source>
</reference>